<dbReference type="PRINTS" id="PR00714">
    <property type="entry name" value="MAN6PISMRASE"/>
</dbReference>
<dbReference type="InterPro" id="IPR018050">
    <property type="entry name" value="Pmannose_isomerase-type1_CS"/>
</dbReference>
<dbReference type="EMBL" id="CAJPDQ010000033">
    <property type="protein sequence ID" value="CAF9929796.1"/>
    <property type="molecule type" value="Genomic_DNA"/>
</dbReference>
<evidence type="ECO:0000313" key="14">
    <source>
        <dbReference type="EMBL" id="CAF9929796.1"/>
    </source>
</evidence>
<dbReference type="InterPro" id="IPR014710">
    <property type="entry name" value="RmlC-like_jellyroll"/>
</dbReference>
<sequence>MVEGEQNYPWGKQGSKSAAARYAATTPGTDFKIDENERYAEMWMGTYPTTPSYVLATNELLQDVLDANREALIGQQVLDRFGTDLPFLPKILSMSKALPLQLHPNRDLAAKLHKEDPEKYGDTNHKPEIGLALSKFEAFAGFKQSKDIMALLQLEPLKEHLPEGDLTPEGLKTLCSDLLKLPEDKVGQIQSGLAQISKSEYGHQAYILDLLPRLQEQYSAEDNGTLVALICMNYLILQPGEAIYVPADGIHAWLSGDIVECMARSDNVLNVGFCPRADRDNIDLFTNTLTFKASSVQEMYLQPVPSDKSVRGKTVDYRPELSEFNLLKTSLAGPNDFDIVSPIQGPSIMIVTKGKARLTAAGKQVVDLDEGWVFFVGQGVEIKIEARTELEVYRAYVE</sequence>
<dbReference type="Gene3D" id="1.10.441.10">
    <property type="entry name" value="Phosphomannose Isomerase, domain 2"/>
    <property type="match status" value="1"/>
</dbReference>
<dbReference type="Gene3D" id="2.60.120.10">
    <property type="entry name" value="Jelly Rolls"/>
    <property type="match status" value="2"/>
</dbReference>
<dbReference type="InterPro" id="IPR011051">
    <property type="entry name" value="RmlC_Cupin_sf"/>
</dbReference>
<dbReference type="AlphaFoldDB" id="A0A8H3FYH0"/>
<evidence type="ECO:0000256" key="2">
    <source>
        <dbReference type="ARBA" id="ARBA00002564"/>
    </source>
</evidence>
<proteinExistence type="inferred from homology"/>
<evidence type="ECO:0000256" key="12">
    <source>
        <dbReference type="PIRSR" id="PIRSR001480-2"/>
    </source>
</evidence>
<dbReference type="SUPFAM" id="SSF51182">
    <property type="entry name" value="RmlC-like cupins"/>
    <property type="match status" value="1"/>
</dbReference>
<dbReference type="GO" id="GO:0005975">
    <property type="term" value="P:carbohydrate metabolic process"/>
    <property type="evidence" value="ECO:0007669"/>
    <property type="project" value="InterPro"/>
</dbReference>
<dbReference type="UniPathway" id="UPA00126">
    <property type="reaction ID" value="UER00423"/>
</dbReference>
<evidence type="ECO:0000256" key="11">
    <source>
        <dbReference type="ARBA" id="ARBA00030762"/>
    </source>
</evidence>
<keyword evidence="8 12" id="KW-0862">Zinc</keyword>
<dbReference type="PANTHER" id="PTHR10309:SF4">
    <property type="entry name" value="MANNOSE-6-PHOSPHATE ISOMERASE"/>
    <property type="match status" value="1"/>
</dbReference>
<evidence type="ECO:0000256" key="9">
    <source>
        <dbReference type="ARBA" id="ARBA00023235"/>
    </source>
</evidence>
<dbReference type="InterPro" id="IPR046457">
    <property type="entry name" value="PMI_typeI_cat"/>
</dbReference>
<dbReference type="GO" id="GO:0008270">
    <property type="term" value="F:zinc ion binding"/>
    <property type="evidence" value="ECO:0007669"/>
    <property type="project" value="InterPro"/>
</dbReference>
<evidence type="ECO:0000259" key="13">
    <source>
        <dbReference type="Pfam" id="PF20511"/>
    </source>
</evidence>
<comment type="pathway">
    <text evidence="3">Nucleotide-sugar biosynthesis; GDP-alpha-D-mannose biosynthesis; alpha-D-mannose 1-phosphate from D-fructose 6-phosphate: step 1/2.</text>
</comment>
<dbReference type="Pfam" id="PF20511">
    <property type="entry name" value="PMI_typeI_cat"/>
    <property type="match status" value="1"/>
</dbReference>
<keyword evidence="15" id="KW-1185">Reference proteome</keyword>
<accession>A0A8H3FYH0</accession>
<dbReference type="CDD" id="cd07011">
    <property type="entry name" value="cupin_PMI_type_I_N"/>
    <property type="match status" value="1"/>
</dbReference>
<feature type="binding site" evidence="12">
    <location>
        <position position="128"/>
    </location>
    <ligand>
        <name>Zn(2+)</name>
        <dbReference type="ChEBI" id="CHEBI:29105"/>
    </ligand>
</feature>
<feature type="domain" description="Phosphomannose isomerase type I catalytic" evidence="13">
    <location>
        <begin position="5"/>
        <end position="144"/>
    </location>
</feature>
<dbReference type="InterPro" id="IPR016305">
    <property type="entry name" value="Mannose-6-P_Isomerase"/>
</dbReference>
<comment type="cofactor">
    <cofactor evidence="12">
        <name>Zn(2+)</name>
        <dbReference type="ChEBI" id="CHEBI:29105"/>
    </cofactor>
    <text evidence="12">Binds 1 zinc ion per subunit.</text>
</comment>
<name>A0A8H3FYH0_9LECA</name>
<dbReference type="Proteomes" id="UP000664169">
    <property type="component" value="Unassembled WGS sequence"/>
</dbReference>
<keyword evidence="7 12" id="KW-0479">Metal-binding</keyword>
<feature type="binding site" evidence="12">
    <location>
        <position position="101"/>
    </location>
    <ligand>
        <name>Zn(2+)</name>
        <dbReference type="ChEBI" id="CHEBI:29105"/>
    </ligand>
</feature>
<comment type="catalytic activity">
    <reaction evidence="1">
        <text>D-mannose 6-phosphate = D-fructose 6-phosphate</text>
        <dbReference type="Rhea" id="RHEA:12356"/>
        <dbReference type="ChEBI" id="CHEBI:58735"/>
        <dbReference type="ChEBI" id="CHEBI:61527"/>
        <dbReference type="EC" id="5.3.1.8"/>
    </reaction>
</comment>
<dbReference type="OrthoDB" id="6605218at2759"/>
<feature type="binding site" evidence="12">
    <location>
        <position position="251"/>
    </location>
    <ligand>
        <name>Zn(2+)</name>
        <dbReference type="ChEBI" id="CHEBI:29105"/>
    </ligand>
</feature>
<dbReference type="GO" id="GO:0009298">
    <property type="term" value="P:GDP-mannose biosynthetic process"/>
    <property type="evidence" value="ECO:0007669"/>
    <property type="project" value="UniProtKB-UniPathway"/>
</dbReference>
<evidence type="ECO:0000256" key="8">
    <source>
        <dbReference type="ARBA" id="ARBA00022833"/>
    </source>
</evidence>
<evidence type="ECO:0000256" key="1">
    <source>
        <dbReference type="ARBA" id="ARBA00000757"/>
    </source>
</evidence>
<evidence type="ECO:0000256" key="6">
    <source>
        <dbReference type="ARBA" id="ARBA00018236"/>
    </source>
</evidence>
<evidence type="ECO:0000256" key="10">
    <source>
        <dbReference type="ARBA" id="ARBA00029741"/>
    </source>
</evidence>
<evidence type="ECO:0000256" key="4">
    <source>
        <dbReference type="ARBA" id="ARBA00010772"/>
    </source>
</evidence>
<dbReference type="GO" id="GO:0005829">
    <property type="term" value="C:cytosol"/>
    <property type="evidence" value="ECO:0007669"/>
    <property type="project" value="TreeGrafter"/>
</dbReference>
<keyword evidence="9" id="KW-0413">Isomerase</keyword>
<dbReference type="PROSITE" id="PS00965">
    <property type="entry name" value="PMI_I_1"/>
    <property type="match status" value="1"/>
</dbReference>
<dbReference type="InterPro" id="IPR001250">
    <property type="entry name" value="Man6P_Isoase-1"/>
</dbReference>
<comment type="similarity">
    <text evidence="4">Belongs to the mannose-6-phosphate isomerase type 1 family.</text>
</comment>
<evidence type="ECO:0000313" key="15">
    <source>
        <dbReference type="Proteomes" id="UP000664169"/>
    </source>
</evidence>
<dbReference type="GO" id="GO:0004476">
    <property type="term" value="F:mannose-6-phosphate isomerase activity"/>
    <property type="evidence" value="ECO:0007669"/>
    <property type="project" value="UniProtKB-EC"/>
</dbReference>
<dbReference type="PANTHER" id="PTHR10309">
    <property type="entry name" value="MANNOSE-6-PHOSPHATE ISOMERASE"/>
    <property type="match status" value="1"/>
</dbReference>
<evidence type="ECO:0000256" key="7">
    <source>
        <dbReference type="ARBA" id="ARBA00022723"/>
    </source>
</evidence>
<dbReference type="PIRSF" id="PIRSF001480">
    <property type="entry name" value="Mannose-6-phosphate_isomerase"/>
    <property type="match status" value="1"/>
</dbReference>
<gene>
    <name evidence="14" type="ORF">GOMPHAMPRED_005497</name>
</gene>
<dbReference type="NCBIfam" id="TIGR00218">
    <property type="entry name" value="manA"/>
    <property type="match status" value="1"/>
</dbReference>
<comment type="function">
    <text evidence="2">Involved in the synthesis of the GDP-mannose and dolichol-phosphate-mannose required for a number of critical mannosyl transfer reactions.</text>
</comment>
<evidence type="ECO:0000256" key="5">
    <source>
        <dbReference type="ARBA" id="ARBA00011956"/>
    </source>
</evidence>
<feature type="binding site" evidence="12">
    <location>
        <position position="103"/>
    </location>
    <ligand>
        <name>Zn(2+)</name>
        <dbReference type="ChEBI" id="CHEBI:29105"/>
    </ligand>
</feature>
<evidence type="ECO:0000256" key="3">
    <source>
        <dbReference type="ARBA" id="ARBA00004666"/>
    </source>
</evidence>
<comment type="caution">
    <text evidence="14">The sequence shown here is derived from an EMBL/GenBank/DDBJ whole genome shotgun (WGS) entry which is preliminary data.</text>
</comment>
<dbReference type="EC" id="5.3.1.8" evidence="5"/>
<protein>
    <recommendedName>
        <fullName evidence="6">Mannose-6-phosphate isomerase</fullName>
        <ecNumber evidence="5">5.3.1.8</ecNumber>
    </recommendedName>
    <alternativeName>
        <fullName evidence="10">Phosphohexomutase</fullName>
    </alternativeName>
    <alternativeName>
        <fullName evidence="11">Phosphomannose isomerase</fullName>
    </alternativeName>
</protein>
<organism evidence="14 15">
    <name type="scientific">Gomphillus americanus</name>
    <dbReference type="NCBI Taxonomy" id="1940652"/>
    <lineage>
        <taxon>Eukaryota</taxon>
        <taxon>Fungi</taxon>
        <taxon>Dikarya</taxon>
        <taxon>Ascomycota</taxon>
        <taxon>Pezizomycotina</taxon>
        <taxon>Lecanoromycetes</taxon>
        <taxon>OSLEUM clade</taxon>
        <taxon>Ostropomycetidae</taxon>
        <taxon>Ostropales</taxon>
        <taxon>Graphidaceae</taxon>
        <taxon>Gomphilloideae</taxon>
        <taxon>Gomphillus</taxon>
    </lineage>
</organism>
<reference evidence="14" key="1">
    <citation type="submission" date="2021-03" db="EMBL/GenBank/DDBJ databases">
        <authorList>
            <person name="Tagirdzhanova G."/>
        </authorList>
    </citation>
    <scope>NUCLEOTIDE SEQUENCE</scope>
</reference>